<dbReference type="AlphaFoldDB" id="X1I0J6"/>
<feature type="non-terminal residue" evidence="1">
    <location>
        <position position="66"/>
    </location>
</feature>
<name>X1I0J6_9ZZZZ</name>
<reference evidence="1" key="1">
    <citation type="journal article" date="2014" name="Front. Microbiol.">
        <title>High frequency of phylogenetically diverse reductive dehalogenase-homologous genes in deep subseafloor sedimentary metagenomes.</title>
        <authorList>
            <person name="Kawai M."/>
            <person name="Futagami T."/>
            <person name="Toyoda A."/>
            <person name="Takaki Y."/>
            <person name="Nishi S."/>
            <person name="Hori S."/>
            <person name="Arai W."/>
            <person name="Tsubouchi T."/>
            <person name="Morono Y."/>
            <person name="Uchiyama I."/>
            <person name="Ito T."/>
            <person name="Fujiyama A."/>
            <person name="Inagaki F."/>
            <person name="Takami H."/>
        </authorList>
    </citation>
    <scope>NUCLEOTIDE SEQUENCE</scope>
    <source>
        <strain evidence="1">Expedition CK06-06</strain>
    </source>
</reference>
<accession>X1I0J6</accession>
<evidence type="ECO:0000313" key="1">
    <source>
        <dbReference type="EMBL" id="GAH51063.1"/>
    </source>
</evidence>
<dbReference type="EMBL" id="BARU01016659">
    <property type="protein sequence ID" value="GAH51063.1"/>
    <property type="molecule type" value="Genomic_DNA"/>
</dbReference>
<organism evidence="1">
    <name type="scientific">marine sediment metagenome</name>
    <dbReference type="NCBI Taxonomy" id="412755"/>
    <lineage>
        <taxon>unclassified sequences</taxon>
        <taxon>metagenomes</taxon>
        <taxon>ecological metagenomes</taxon>
    </lineage>
</organism>
<sequence length="66" mass="7109">MIKSVGIDLAGTGEHKVRCLDEGAQLCDGFSFQTTPEGLAKLEERIFSDGSNPVIVFEPTGLAWLI</sequence>
<protein>
    <submittedName>
        <fullName evidence="1">Uncharacterized protein</fullName>
    </submittedName>
</protein>
<gene>
    <name evidence="1" type="ORF">S03H2_27685</name>
</gene>
<comment type="caution">
    <text evidence="1">The sequence shown here is derived from an EMBL/GenBank/DDBJ whole genome shotgun (WGS) entry which is preliminary data.</text>
</comment>
<proteinExistence type="predicted"/>